<dbReference type="AlphaFoldDB" id="A0A365PPR3"/>
<evidence type="ECO:0000313" key="4">
    <source>
        <dbReference type="Proteomes" id="UP000683436"/>
    </source>
</evidence>
<evidence type="ECO:0000313" key="2">
    <source>
        <dbReference type="EMBL" id="RBA52666.1"/>
    </source>
</evidence>
<reference evidence="1 4" key="2">
    <citation type="submission" date="2021-06" db="EMBL/GenBank/DDBJ databases">
        <title>Microbial metabolic specificity influences pelagic lipid remineralization.</title>
        <authorList>
            <person name="Behrendt L."/>
            <person name="Hunter J.E."/>
            <person name="Alcolombri U."/>
            <person name="Smriga S."/>
            <person name="Mincer T."/>
            <person name="Lowenstein D.P."/>
            <person name="Peaudecerf F.J."/>
            <person name="Fernandez V.I."/>
            <person name="Fredricks H."/>
            <person name="Almblad H."/>
            <person name="Harrison J.J."/>
            <person name="Stocker R."/>
            <person name="Van Mooy B.A.S."/>
        </authorList>
    </citation>
    <scope>NUCLEOTIDE SEQUENCE [LARGE SCALE GENOMIC DNA]</scope>
    <source>
        <strain evidence="1 4">A252</strain>
    </source>
</reference>
<accession>A0A365PPR3</accession>
<proteinExistence type="predicted"/>
<dbReference type="Proteomes" id="UP000252554">
    <property type="component" value="Unassembled WGS sequence"/>
</dbReference>
<sequence length="81" mass="9067">MDNMQTSAWDKASDTLKKNISAMPLGQASKIRDIIGEVTWAPLQRTTRHRFGKHVRANLEHYGLVFAGIAGRIAVYKKSVI</sequence>
<evidence type="ECO:0000313" key="3">
    <source>
        <dbReference type="Proteomes" id="UP000252554"/>
    </source>
</evidence>
<gene>
    <name evidence="2" type="ORF">DQ403_20475</name>
    <name evidence="1" type="ORF">KQ248_04340</name>
</gene>
<reference evidence="2 3" key="1">
    <citation type="submission" date="2018-06" db="EMBL/GenBank/DDBJ databases">
        <title>Whole genome sequencing of four bacterial strains from South Shetland trench revealing bio-synthetic gene clusters.</title>
        <authorList>
            <person name="Abdel-Mageed W.M."/>
            <person name="Lehri B."/>
            <person name="Jarmusch S.A."/>
            <person name="Miranda K."/>
            <person name="Goodfellow M."/>
            <person name="Jaspars M."/>
            <person name="Karlyshev A.V."/>
        </authorList>
    </citation>
    <scope>NUCLEOTIDE SEQUENCE [LARGE SCALE GENOMIC DNA]</scope>
    <source>
        <strain evidence="2 3">SST2</strain>
    </source>
</reference>
<name>A0A365PPR3_9GAMM</name>
<keyword evidence="4" id="KW-1185">Reference proteome</keyword>
<dbReference type="Proteomes" id="UP000683436">
    <property type="component" value="Chromosome"/>
</dbReference>
<dbReference type="EMBL" id="CP076683">
    <property type="protein sequence ID" value="QWV17931.1"/>
    <property type="molecule type" value="Genomic_DNA"/>
</dbReference>
<protein>
    <submittedName>
        <fullName evidence="2">Uncharacterized protein</fullName>
    </submittedName>
</protein>
<dbReference type="EMBL" id="QNTV01000023">
    <property type="protein sequence ID" value="RBA52666.1"/>
    <property type="molecule type" value="Genomic_DNA"/>
</dbReference>
<dbReference type="RefSeq" id="WP_128121731.1">
    <property type="nucleotide sequence ID" value="NZ_CP076683.1"/>
</dbReference>
<organism evidence="2 3">
    <name type="scientific">Stutzerimonas zhaodongensis</name>
    <dbReference type="NCBI Taxonomy" id="1176257"/>
    <lineage>
        <taxon>Bacteria</taxon>
        <taxon>Pseudomonadati</taxon>
        <taxon>Pseudomonadota</taxon>
        <taxon>Gammaproteobacteria</taxon>
        <taxon>Pseudomonadales</taxon>
        <taxon>Pseudomonadaceae</taxon>
        <taxon>Stutzerimonas</taxon>
    </lineage>
</organism>
<evidence type="ECO:0000313" key="1">
    <source>
        <dbReference type="EMBL" id="QWV17931.1"/>
    </source>
</evidence>